<dbReference type="AlphaFoldDB" id="A0A0P0Y217"/>
<gene>
    <name evidence="2" type="ordered locus">Os11g0417266</name>
    <name evidence="2" type="ORF">OSNPB_110417266</name>
</gene>
<feature type="region of interest" description="Disordered" evidence="1">
    <location>
        <begin position="1"/>
        <end position="31"/>
    </location>
</feature>
<sequence length="53" mass="5793">DSSVYSLDSEIPESNEPYPKEDSDYPQQQGEDSGYELCFLCGHCSAEGGEGNE</sequence>
<dbReference type="EMBL" id="AP014967">
    <property type="protein sequence ID" value="BAT13767.1"/>
    <property type="molecule type" value="Genomic_DNA"/>
</dbReference>
<proteinExistence type="predicted"/>
<dbReference type="Gramene" id="Os11t0417266-01">
    <property type="protein sequence ID" value="Os11t0417266-01"/>
    <property type="gene ID" value="Os11g0417266"/>
</dbReference>
<reference evidence="3" key="1">
    <citation type="journal article" date="2005" name="Nature">
        <title>The map-based sequence of the rice genome.</title>
        <authorList>
            <consortium name="International rice genome sequencing project (IRGSP)"/>
            <person name="Matsumoto T."/>
            <person name="Wu J."/>
            <person name="Kanamori H."/>
            <person name="Katayose Y."/>
            <person name="Fujisawa M."/>
            <person name="Namiki N."/>
            <person name="Mizuno H."/>
            <person name="Yamamoto K."/>
            <person name="Antonio B.A."/>
            <person name="Baba T."/>
            <person name="Sakata K."/>
            <person name="Nagamura Y."/>
            <person name="Aoki H."/>
            <person name="Arikawa K."/>
            <person name="Arita K."/>
            <person name="Bito T."/>
            <person name="Chiden Y."/>
            <person name="Fujitsuka N."/>
            <person name="Fukunaka R."/>
            <person name="Hamada M."/>
            <person name="Harada C."/>
            <person name="Hayashi A."/>
            <person name="Hijishita S."/>
            <person name="Honda M."/>
            <person name="Hosokawa S."/>
            <person name="Ichikawa Y."/>
            <person name="Idonuma A."/>
            <person name="Iijima M."/>
            <person name="Ikeda M."/>
            <person name="Ikeno M."/>
            <person name="Ito K."/>
            <person name="Ito S."/>
            <person name="Ito T."/>
            <person name="Ito Y."/>
            <person name="Ito Y."/>
            <person name="Iwabuchi A."/>
            <person name="Kamiya K."/>
            <person name="Karasawa W."/>
            <person name="Kurita K."/>
            <person name="Katagiri S."/>
            <person name="Kikuta A."/>
            <person name="Kobayashi H."/>
            <person name="Kobayashi N."/>
            <person name="Machita K."/>
            <person name="Maehara T."/>
            <person name="Masukawa M."/>
            <person name="Mizubayashi T."/>
            <person name="Mukai Y."/>
            <person name="Nagasaki H."/>
            <person name="Nagata Y."/>
            <person name="Naito S."/>
            <person name="Nakashima M."/>
            <person name="Nakama Y."/>
            <person name="Nakamichi Y."/>
            <person name="Nakamura M."/>
            <person name="Meguro A."/>
            <person name="Negishi M."/>
            <person name="Ohta I."/>
            <person name="Ohta T."/>
            <person name="Okamoto M."/>
            <person name="Ono N."/>
            <person name="Saji S."/>
            <person name="Sakaguchi M."/>
            <person name="Sakai K."/>
            <person name="Shibata M."/>
            <person name="Shimokawa T."/>
            <person name="Song J."/>
            <person name="Takazaki Y."/>
            <person name="Terasawa K."/>
            <person name="Tsugane M."/>
            <person name="Tsuji K."/>
            <person name="Ueda S."/>
            <person name="Waki K."/>
            <person name="Yamagata H."/>
            <person name="Yamamoto M."/>
            <person name="Yamamoto S."/>
            <person name="Yamane H."/>
            <person name="Yoshiki S."/>
            <person name="Yoshihara R."/>
            <person name="Yukawa K."/>
            <person name="Zhong H."/>
            <person name="Yano M."/>
            <person name="Yuan Q."/>
            <person name="Ouyang S."/>
            <person name="Liu J."/>
            <person name="Jones K.M."/>
            <person name="Gansberger K."/>
            <person name="Moffat K."/>
            <person name="Hill J."/>
            <person name="Bera J."/>
            <person name="Fadrosh D."/>
            <person name="Jin S."/>
            <person name="Johri S."/>
            <person name="Kim M."/>
            <person name="Overton L."/>
            <person name="Reardon M."/>
            <person name="Tsitrin T."/>
            <person name="Vuong H."/>
            <person name="Weaver B."/>
            <person name="Ciecko A."/>
            <person name="Tallon L."/>
            <person name="Jackson J."/>
            <person name="Pai G."/>
            <person name="Aken S.V."/>
            <person name="Utterback T."/>
            <person name="Reidmuller S."/>
            <person name="Feldblyum T."/>
            <person name="Hsiao J."/>
            <person name="Zismann V."/>
            <person name="Iobst S."/>
            <person name="de Vazeille A.R."/>
            <person name="Buell C.R."/>
            <person name="Ying K."/>
            <person name="Li Y."/>
            <person name="Lu T."/>
            <person name="Huang Y."/>
            <person name="Zhao Q."/>
            <person name="Feng Q."/>
            <person name="Zhang L."/>
            <person name="Zhu J."/>
            <person name="Weng Q."/>
            <person name="Mu J."/>
            <person name="Lu Y."/>
            <person name="Fan D."/>
            <person name="Liu Y."/>
            <person name="Guan J."/>
            <person name="Zhang Y."/>
            <person name="Yu S."/>
            <person name="Liu X."/>
            <person name="Zhang Y."/>
            <person name="Hong G."/>
            <person name="Han B."/>
            <person name="Choisne N."/>
            <person name="Demange N."/>
            <person name="Orjeda G."/>
            <person name="Samain S."/>
            <person name="Cattolico L."/>
            <person name="Pelletier E."/>
            <person name="Couloux A."/>
            <person name="Segurens B."/>
            <person name="Wincker P."/>
            <person name="D'Hont A."/>
            <person name="Scarpelli C."/>
            <person name="Weissenbach J."/>
            <person name="Salanoubat M."/>
            <person name="Quetier F."/>
            <person name="Yu Y."/>
            <person name="Kim H.R."/>
            <person name="Rambo T."/>
            <person name="Currie J."/>
            <person name="Collura K."/>
            <person name="Luo M."/>
            <person name="Yang T."/>
            <person name="Ammiraju J.S.S."/>
            <person name="Engler F."/>
            <person name="Soderlund C."/>
            <person name="Wing R.A."/>
            <person name="Palmer L.E."/>
            <person name="de la Bastide M."/>
            <person name="Spiegel L."/>
            <person name="Nascimento L."/>
            <person name="Zutavern T."/>
            <person name="O'Shaughnessy A."/>
            <person name="Dike S."/>
            <person name="Dedhia N."/>
            <person name="Preston R."/>
            <person name="Balija V."/>
            <person name="McCombie W.R."/>
            <person name="Chow T."/>
            <person name="Chen H."/>
            <person name="Chung M."/>
            <person name="Chen C."/>
            <person name="Shaw J."/>
            <person name="Wu H."/>
            <person name="Hsiao K."/>
            <person name="Chao Y."/>
            <person name="Chu M."/>
            <person name="Cheng C."/>
            <person name="Hour A."/>
            <person name="Lee P."/>
            <person name="Lin S."/>
            <person name="Lin Y."/>
            <person name="Liou J."/>
            <person name="Liu S."/>
            <person name="Hsing Y."/>
            <person name="Raghuvanshi S."/>
            <person name="Mohanty A."/>
            <person name="Bharti A.K."/>
            <person name="Gaur A."/>
            <person name="Gupta V."/>
            <person name="Kumar D."/>
            <person name="Ravi V."/>
            <person name="Vij S."/>
            <person name="Kapur A."/>
            <person name="Khurana P."/>
            <person name="Khurana P."/>
            <person name="Khurana J.P."/>
            <person name="Tyagi A.K."/>
            <person name="Gaikwad K."/>
            <person name="Singh A."/>
            <person name="Dalal V."/>
            <person name="Srivastava S."/>
            <person name="Dixit A."/>
            <person name="Pal A.K."/>
            <person name="Ghazi I.A."/>
            <person name="Yadav M."/>
            <person name="Pandit A."/>
            <person name="Bhargava A."/>
            <person name="Sureshbabu K."/>
            <person name="Batra K."/>
            <person name="Sharma T.R."/>
            <person name="Mohapatra T."/>
            <person name="Singh N.K."/>
            <person name="Messing J."/>
            <person name="Nelson A.B."/>
            <person name="Fuks G."/>
            <person name="Kavchok S."/>
            <person name="Keizer G."/>
            <person name="Linton E."/>
            <person name="Llaca V."/>
            <person name="Song R."/>
            <person name="Tanyolac B."/>
            <person name="Young S."/>
            <person name="Ho-Il K."/>
            <person name="Hahn J.H."/>
            <person name="Sangsakoo G."/>
            <person name="Vanavichit A."/>
            <person name="de Mattos Luiz.A.T."/>
            <person name="Zimmer P.D."/>
            <person name="Malone G."/>
            <person name="Dellagostin O."/>
            <person name="de Oliveira A.C."/>
            <person name="Bevan M."/>
            <person name="Bancroft I."/>
            <person name="Minx P."/>
            <person name="Cordum H."/>
            <person name="Wilson R."/>
            <person name="Cheng Z."/>
            <person name="Jin W."/>
            <person name="Jiang J."/>
            <person name="Leong S.A."/>
            <person name="Iwama H."/>
            <person name="Gojobori T."/>
            <person name="Itoh T."/>
            <person name="Niimura Y."/>
            <person name="Fujii Y."/>
            <person name="Habara T."/>
            <person name="Sakai H."/>
            <person name="Sato Y."/>
            <person name="Wilson G."/>
            <person name="Kumar K."/>
            <person name="McCouch S."/>
            <person name="Juretic N."/>
            <person name="Hoen D."/>
            <person name="Wright S."/>
            <person name="Bruskiewich R."/>
            <person name="Bureau T."/>
            <person name="Miyao A."/>
            <person name="Hirochika H."/>
            <person name="Nishikawa T."/>
            <person name="Kadowaki K."/>
            <person name="Sugiura M."/>
            <person name="Burr B."/>
            <person name="Sasaki T."/>
        </authorList>
    </citation>
    <scope>NUCLEOTIDE SEQUENCE [LARGE SCALE GENOMIC DNA]</scope>
    <source>
        <strain evidence="3">cv. Nipponbare</strain>
    </source>
</reference>
<dbReference type="PaxDb" id="39947-A0A0P0Y217"/>
<evidence type="ECO:0000313" key="3">
    <source>
        <dbReference type="Proteomes" id="UP000059680"/>
    </source>
</evidence>
<evidence type="ECO:0000313" key="2">
    <source>
        <dbReference type="EMBL" id="BAT13767.1"/>
    </source>
</evidence>
<dbReference type="Proteomes" id="UP000059680">
    <property type="component" value="Chromosome 11"/>
</dbReference>
<keyword evidence="3" id="KW-1185">Reference proteome</keyword>
<feature type="non-terminal residue" evidence="2">
    <location>
        <position position="53"/>
    </location>
</feature>
<dbReference type="InParanoid" id="A0A0P0Y217"/>
<name>A0A0P0Y217_ORYSJ</name>
<organism evidence="2 3">
    <name type="scientific">Oryza sativa subsp. japonica</name>
    <name type="common">Rice</name>
    <dbReference type="NCBI Taxonomy" id="39947"/>
    <lineage>
        <taxon>Eukaryota</taxon>
        <taxon>Viridiplantae</taxon>
        <taxon>Streptophyta</taxon>
        <taxon>Embryophyta</taxon>
        <taxon>Tracheophyta</taxon>
        <taxon>Spermatophyta</taxon>
        <taxon>Magnoliopsida</taxon>
        <taxon>Liliopsida</taxon>
        <taxon>Poales</taxon>
        <taxon>Poaceae</taxon>
        <taxon>BOP clade</taxon>
        <taxon>Oryzoideae</taxon>
        <taxon>Oryzeae</taxon>
        <taxon>Oryzinae</taxon>
        <taxon>Oryza</taxon>
        <taxon>Oryza sativa</taxon>
    </lineage>
</organism>
<accession>A0A0P0Y217</accession>
<reference evidence="2 3" key="2">
    <citation type="journal article" date="2013" name="Plant Cell Physiol.">
        <title>Rice Annotation Project Database (RAP-DB): an integrative and interactive database for rice genomics.</title>
        <authorList>
            <person name="Sakai H."/>
            <person name="Lee S.S."/>
            <person name="Tanaka T."/>
            <person name="Numa H."/>
            <person name="Kim J."/>
            <person name="Kawahara Y."/>
            <person name="Wakimoto H."/>
            <person name="Yang C.C."/>
            <person name="Iwamoto M."/>
            <person name="Abe T."/>
            <person name="Yamada Y."/>
            <person name="Muto A."/>
            <person name="Inokuchi H."/>
            <person name="Ikemura T."/>
            <person name="Matsumoto T."/>
            <person name="Sasaki T."/>
            <person name="Itoh T."/>
        </authorList>
    </citation>
    <scope>NUCLEOTIDE SEQUENCE [LARGE SCALE GENOMIC DNA]</scope>
    <source>
        <strain evidence="3">cv. Nipponbare</strain>
    </source>
</reference>
<protein>
    <submittedName>
        <fullName evidence="2">Os11g0417266 protein</fullName>
    </submittedName>
</protein>
<reference evidence="2 3" key="3">
    <citation type="journal article" date="2013" name="Rice">
        <title>Improvement of the Oryza sativa Nipponbare reference genome using next generation sequence and optical map data.</title>
        <authorList>
            <person name="Kawahara Y."/>
            <person name="de la Bastide M."/>
            <person name="Hamilton J.P."/>
            <person name="Kanamori H."/>
            <person name="McCombie W.R."/>
            <person name="Ouyang S."/>
            <person name="Schwartz D.C."/>
            <person name="Tanaka T."/>
            <person name="Wu J."/>
            <person name="Zhou S."/>
            <person name="Childs K.L."/>
            <person name="Davidson R.M."/>
            <person name="Lin H."/>
            <person name="Quesada-Ocampo L."/>
            <person name="Vaillancourt B."/>
            <person name="Sakai H."/>
            <person name="Lee S.S."/>
            <person name="Kim J."/>
            <person name="Numa H."/>
            <person name="Itoh T."/>
            <person name="Buell C.R."/>
            <person name="Matsumoto T."/>
        </authorList>
    </citation>
    <scope>NUCLEOTIDE SEQUENCE [LARGE SCALE GENOMIC DNA]</scope>
    <source>
        <strain evidence="3">cv. Nipponbare</strain>
    </source>
</reference>
<evidence type="ECO:0000256" key="1">
    <source>
        <dbReference type="SAM" id="MobiDB-lite"/>
    </source>
</evidence>